<protein>
    <submittedName>
        <fullName evidence="2">Uncharacterized protein</fullName>
    </submittedName>
</protein>
<accession>A0A6J4VYG7</accession>
<evidence type="ECO:0000313" key="2">
    <source>
        <dbReference type="EMBL" id="CAA9590051.1"/>
    </source>
</evidence>
<gene>
    <name evidence="2" type="ORF">AVDCRST_MAG88-4723</name>
</gene>
<organism evidence="2">
    <name type="scientific">uncultured Thermomicrobiales bacterium</name>
    <dbReference type="NCBI Taxonomy" id="1645740"/>
    <lineage>
        <taxon>Bacteria</taxon>
        <taxon>Pseudomonadati</taxon>
        <taxon>Thermomicrobiota</taxon>
        <taxon>Thermomicrobia</taxon>
        <taxon>Thermomicrobiales</taxon>
        <taxon>environmental samples</taxon>
    </lineage>
</organism>
<dbReference type="EMBL" id="CADCWM010001229">
    <property type="protein sequence ID" value="CAA9590051.1"/>
    <property type="molecule type" value="Genomic_DNA"/>
</dbReference>
<sequence length="42" mass="4471">GSAIRAYGAGSPRPSRPERYRRAGRGASLPLRARPRPGDAPL</sequence>
<feature type="non-terminal residue" evidence="2">
    <location>
        <position position="1"/>
    </location>
</feature>
<evidence type="ECO:0000256" key="1">
    <source>
        <dbReference type="SAM" id="MobiDB-lite"/>
    </source>
</evidence>
<reference evidence="2" key="1">
    <citation type="submission" date="2020-02" db="EMBL/GenBank/DDBJ databases">
        <authorList>
            <person name="Meier V. D."/>
        </authorList>
    </citation>
    <scope>NUCLEOTIDE SEQUENCE</scope>
    <source>
        <strain evidence="2">AVDCRST_MAG88</strain>
    </source>
</reference>
<name>A0A6J4VYG7_9BACT</name>
<feature type="region of interest" description="Disordered" evidence="1">
    <location>
        <begin position="1"/>
        <end position="42"/>
    </location>
</feature>
<proteinExistence type="predicted"/>
<feature type="non-terminal residue" evidence="2">
    <location>
        <position position="42"/>
    </location>
</feature>
<dbReference type="AlphaFoldDB" id="A0A6J4VYG7"/>